<sequence length="590" mass="64602">MATALGLMAGDGGDPRLHSDPSDTSYIKPQHRSPHDHTVSFEEYIYHAKLARAEEDTLAKNDVKEKTTFKSLILPSKNTKGDVVHSTQVHLNNDEKSSPSNGGVDNRIRDVEPVDRHTISDDEWKNASRAVRTASWSAVFYLITTDILGPFGVPFAMGTLGWGPGIVLYTVFGGLAIYSGFLLYWMFLGLDSHSFPLKSYGDIAFRVYELLCNVGAIIISNGQALSQISRFKLCYAICCLVFALSGFLIGQVRTLQKYGWLANAAIWMNVFIIICTMGVVAHSSPNYAASASASSGAALGGLSVTPDEISGAYPPITHSVGLPYDSRGFVGSVNGLMQAVYAYGGAMVFVEFMSEMRRPRDFWKGMICAQVFIYIVYVFYGCFIYAFQGQYSVNPSYQGVAPYAWQTVGNVVSFISALIAAGLYGNIGVKVLYNNLFIDFFHAPPLTSKKGKMLWVAIIPVYWSLAFIVAAAIPNFFGFTGLVAAVCILQFTYTFPPLLYLGYSVKRGAELPGEGFDAAMGRVVRLDGGVRRWIRGFLKGRWWLNVWHVVFFMGSLATAGLGSYSAIEALIDAFKNPQTTAFTCHSPLDG</sequence>
<feature type="transmembrane region" description="Helical" evidence="7">
    <location>
        <begin position="258"/>
        <end position="280"/>
    </location>
</feature>
<feature type="domain" description="Amino acid transporter transmembrane" evidence="8">
    <location>
        <begin position="133"/>
        <end position="501"/>
    </location>
</feature>
<feature type="transmembrane region" description="Helical" evidence="7">
    <location>
        <begin position="166"/>
        <end position="188"/>
    </location>
</feature>
<dbReference type="AlphaFoldDB" id="A0A1E1JTC6"/>
<reference evidence="10" key="1">
    <citation type="submission" date="2016-03" db="EMBL/GenBank/DDBJ databases">
        <authorList>
            <person name="Guldener U."/>
        </authorList>
    </citation>
    <scope>NUCLEOTIDE SEQUENCE [LARGE SCALE GENOMIC DNA]</scope>
    <source>
        <strain evidence="10">04CH-RAC-A.6.1</strain>
    </source>
</reference>
<evidence type="ECO:0000256" key="1">
    <source>
        <dbReference type="ARBA" id="ARBA00004141"/>
    </source>
</evidence>
<proteinExistence type="inferred from homology"/>
<dbReference type="EMBL" id="FJUX01000002">
    <property type="protein sequence ID" value="CZS89136.1"/>
    <property type="molecule type" value="Genomic_DNA"/>
</dbReference>
<evidence type="ECO:0000256" key="6">
    <source>
        <dbReference type="SAM" id="MobiDB-lite"/>
    </source>
</evidence>
<feature type="transmembrane region" description="Helical" evidence="7">
    <location>
        <begin position="454"/>
        <end position="473"/>
    </location>
</feature>
<feature type="transmembrane region" description="Helical" evidence="7">
    <location>
        <begin position="479"/>
        <end position="501"/>
    </location>
</feature>
<feature type="transmembrane region" description="Helical" evidence="7">
    <location>
        <begin position="411"/>
        <end position="433"/>
    </location>
</feature>
<dbReference type="PANTHER" id="PTHR22950">
    <property type="entry name" value="AMINO ACID TRANSPORTER"/>
    <property type="match status" value="1"/>
</dbReference>
<name>A0A1E1JTC6_9HELO</name>
<feature type="transmembrane region" description="Helical" evidence="7">
    <location>
        <begin position="138"/>
        <end position="160"/>
    </location>
</feature>
<dbReference type="Proteomes" id="UP000178912">
    <property type="component" value="Unassembled WGS sequence"/>
</dbReference>
<feature type="transmembrane region" description="Helical" evidence="7">
    <location>
        <begin position="371"/>
        <end position="391"/>
    </location>
</feature>
<feature type="transmembrane region" description="Helical" evidence="7">
    <location>
        <begin position="233"/>
        <end position="252"/>
    </location>
</feature>
<evidence type="ECO:0000256" key="7">
    <source>
        <dbReference type="SAM" id="Phobius"/>
    </source>
</evidence>
<evidence type="ECO:0000256" key="4">
    <source>
        <dbReference type="ARBA" id="ARBA00022989"/>
    </source>
</evidence>
<feature type="transmembrane region" description="Helical" evidence="7">
    <location>
        <begin position="329"/>
        <end position="350"/>
    </location>
</feature>
<feature type="transmembrane region" description="Helical" evidence="7">
    <location>
        <begin position="542"/>
        <end position="567"/>
    </location>
</feature>
<dbReference type="GO" id="GO:0015179">
    <property type="term" value="F:L-amino acid transmembrane transporter activity"/>
    <property type="evidence" value="ECO:0007669"/>
    <property type="project" value="TreeGrafter"/>
</dbReference>
<comment type="similarity">
    <text evidence="2">Belongs to the amino acid/polyamine transporter 2 family.</text>
</comment>
<evidence type="ECO:0000256" key="3">
    <source>
        <dbReference type="ARBA" id="ARBA00022692"/>
    </source>
</evidence>
<evidence type="ECO:0000256" key="2">
    <source>
        <dbReference type="ARBA" id="ARBA00008066"/>
    </source>
</evidence>
<evidence type="ECO:0000313" key="10">
    <source>
        <dbReference type="Proteomes" id="UP000178912"/>
    </source>
</evidence>
<comment type="subcellular location">
    <subcellularLocation>
        <location evidence="1">Membrane</location>
        <topology evidence="1">Multi-pass membrane protein</topology>
    </subcellularLocation>
</comment>
<dbReference type="GO" id="GO:0016020">
    <property type="term" value="C:membrane"/>
    <property type="evidence" value="ECO:0007669"/>
    <property type="project" value="UniProtKB-SubCell"/>
</dbReference>
<organism evidence="9 10">
    <name type="scientific">Rhynchosporium agropyri</name>
    <dbReference type="NCBI Taxonomy" id="914238"/>
    <lineage>
        <taxon>Eukaryota</taxon>
        <taxon>Fungi</taxon>
        <taxon>Dikarya</taxon>
        <taxon>Ascomycota</taxon>
        <taxon>Pezizomycotina</taxon>
        <taxon>Leotiomycetes</taxon>
        <taxon>Helotiales</taxon>
        <taxon>Ploettnerulaceae</taxon>
        <taxon>Rhynchosporium</taxon>
    </lineage>
</organism>
<feature type="region of interest" description="Disordered" evidence="6">
    <location>
        <begin position="1"/>
        <end position="35"/>
    </location>
</feature>
<keyword evidence="4 7" id="KW-1133">Transmembrane helix</keyword>
<dbReference type="InterPro" id="IPR013057">
    <property type="entry name" value="AA_transpt_TM"/>
</dbReference>
<dbReference type="PANTHER" id="PTHR22950:SF461">
    <property type="entry name" value="AMINO ACID TRANSPORTER TRANSMEMBRANE DOMAIN-CONTAINING PROTEIN"/>
    <property type="match status" value="1"/>
</dbReference>
<keyword evidence="10" id="KW-1185">Reference proteome</keyword>
<evidence type="ECO:0000313" key="9">
    <source>
        <dbReference type="EMBL" id="CZS89136.1"/>
    </source>
</evidence>
<evidence type="ECO:0000256" key="5">
    <source>
        <dbReference type="ARBA" id="ARBA00023136"/>
    </source>
</evidence>
<evidence type="ECO:0000259" key="8">
    <source>
        <dbReference type="Pfam" id="PF01490"/>
    </source>
</evidence>
<keyword evidence="5 7" id="KW-0472">Membrane</keyword>
<dbReference type="Pfam" id="PF01490">
    <property type="entry name" value="Aa_trans"/>
    <property type="match status" value="1"/>
</dbReference>
<accession>A0A1E1JTC6</accession>
<dbReference type="OrthoDB" id="40134at2759"/>
<protein>
    <submittedName>
        <fullName evidence="9">Related to neutral amino acid permease</fullName>
    </submittedName>
</protein>
<gene>
    <name evidence="9" type="ORF">RAG0_00580</name>
</gene>
<keyword evidence="3 7" id="KW-0812">Transmembrane</keyword>